<keyword evidence="1" id="KW-0472">Membrane</keyword>
<dbReference type="GO" id="GO:0005524">
    <property type="term" value="F:ATP binding"/>
    <property type="evidence" value="ECO:0007669"/>
    <property type="project" value="InterPro"/>
</dbReference>
<dbReference type="Gene3D" id="3.30.930.10">
    <property type="entry name" value="Bira Bifunctional Protein, Domain 2"/>
    <property type="match status" value="1"/>
</dbReference>
<organism evidence="2 3">
    <name type="scientific">Coffea canephora</name>
    <name type="common">Robusta coffee</name>
    <dbReference type="NCBI Taxonomy" id="49390"/>
    <lineage>
        <taxon>Eukaryota</taxon>
        <taxon>Viridiplantae</taxon>
        <taxon>Streptophyta</taxon>
        <taxon>Embryophyta</taxon>
        <taxon>Tracheophyta</taxon>
        <taxon>Spermatophyta</taxon>
        <taxon>Magnoliopsida</taxon>
        <taxon>eudicotyledons</taxon>
        <taxon>Gunneridae</taxon>
        <taxon>Pentapetalae</taxon>
        <taxon>asterids</taxon>
        <taxon>lamiids</taxon>
        <taxon>Gentianales</taxon>
        <taxon>Rubiaceae</taxon>
        <taxon>Ixoroideae</taxon>
        <taxon>Gardenieae complex</taxon>
        <taxon>Bertiereae - Coffeeae clade</taxon>
        <taxon>Coffeeae</taxon>
        <taxon>Coffea</taxon>
    </lineage>
</organism>
<dbReference type="OrthoDB" id="1350766at2759"/>
<evidence type="ECO:0000256" key="1">
    <source>
        <dbReference type="SAM" id="Phobius"/>
    </source>
</evidence>
<dbReference type="GO" id="GO:0005739">
    <property type="term" value="C:mitochondrion"/>
    <property type="evidence" value="ECO:0007669"/>
    <property type="project" value="TreeGrafter"/>
</dbReference>
<feature type="transmembrane region" description="Helical" evidence="1">
    <location>
        <begin position="195"/>
        <end position="213"/>
    </location>
</feature>
<dbReference type="SUPFAM" id="SSF55681">
    <property type="entry name" value="Class II aaRS and biotin synthetases"/>
    <property type="match status" value="1"/>
</dbReference>
<name>A0A068TLD6_COFCA</name>
<keyword evidence="1" id="KW-1133">Transmembrane helix</keyword>
<dbReference type="GO" id="GO:0009570">
    <property type="term" value="C:chloroplast stroma"/>
    <property type="evidence" value="ECO:0007669"/>
    <property type="project" value="TreeGrafter"/>
</dbReference>
<protein>
    <submittedName>
        <fullName evidence="2">Uncharacterized protein</fullName>
    </submittedName>
</protein>
<sequence length="214" mass="24587">MVNMNISMILSMDNGNIIRLRLRMTRPFFLVKRQSKSLVSGIVFPELSLVSVIWSKDLAFFTKKFTDENGQRQHVWQTSWAISKQFVGGTIMIHGDGTSLMLPPNLAPIQVFKNIFYWFYFSDCWFCFLKGNEVSILKRLLLLLTISYLEVILPSFSTGSTLRIEIGSRDVSTGTVVISRRDIPGKEGKDFGYQWILQFLLLMFKGWMGFIVAC</sequence>
<dbReference type="EMBL" id="HG739085">
    <property type="protein sequence ID" value="CDO97145.1"/>
    <property type="molecule type" value="Genomic_DNA"/>
</dbReference>
<dbReference type="PhylomeDB" id="A0A068TLD6"/>
<dbReference type="PANTHER" id="PTHR43382">
    <property type="entry name" value="PROLYL-TRNA SYNTHETASE"/>
    <property type="match status" value="1"/>
</dbReference>
<dbReference type="Proteomes" id="UP000295252">
    <property type="component" value="Chromosome IV"/>
</dbReference>
<dbReference type="PANTHER" id="PTHR43382:SF3">
    <property type="entry name" value="PROLINE--TRNA LIGASE, CHLOROPLASTIC_MITOCHONDRIAL"/>
    <property type="match status" value="1"/>
</dbReference>
<gene>
    <name evidence="2" type="ORF">GSCOC_T00014394001</name>
</gene>
<dbReference type="InParanoid" id="A0A068TLD6"/>
<dbReference type="InterPro" id="IPR045864">
    <property type="entry name" value="aa-tRNA-synth_II/BPL/LPL"/>
</dbReference>
<evidence type="ECO:0000313" key="3">
    <source>
        <dbReference type="Proteomes" id="UP000295252"/>
    </source>
</evidence>
<dbReference type="GO" id="GO:0004827">
    <property type="term" value="F:proline-tRNA ligase activity"/>
    <property type="evidence" value="ECO:0007669"/>
    <property type="project" value="InterPro"/>
</dbReference>
<dbReference type="AlphaFoldDB" id="A0A068TLD6"/>
<dbReference type="Gramene" id="CDO97145">
    <property type="protein sequence ID" value="CDO97145"/>
    <property type="gene ID" value="GSCOC_T00014394001"/>
</dbReference>
<dbReference type="InterPro" id="IPR004499">
    <property type="entry name" value="Pro-tRNA-ligase_IIa_arc-type"/>
</dbReference>
<reference evidence="3" key="1">
    <citation type="journal article" date="2014" name="Science">
        <title>The coffee genome provides insight into the convergent evolution of caffeine biosynthesis.</title>
        <authorList>
            <person name="Denoeud F."/>
            <person name="Carretero-Paulet L."/>
            <person name="Dereeper A."/>
            <person name="Droc G."/>
            <person name="Guyot R."/>
            <person name="Pietrella M."/>
            <person name="Zheng C."/>
            <person name="Alberti A."/>
            <person name="Anthony F."/>
            <person name="Aprea G."/>
            <person name="Aury J.M."/>
            <person name="Bento P."/>
            <person name="Bernard M."/>
            <person name="Bocs S."/>
            <person name="Campa C."/>
            <person name="Cenci A."/>
            <person name="Combes M.C."/>
            <person name="Crouzillat D."/>
            <person name="Da Silva C."/>
            <person name="Daddiego L."/>
            <person name="De Bellis F."/>
            <person name="Dussert S."/>
            <person name="Garsmeur O."/>
            <person name="Gayraud T."/>
            <person name="Guignon V."/>
            <person name="Jahn K."/>
            <person name="Jamilloux V."/>
            <person name="Joet T."/>
            <person name="Labadie K."/>
            <person name="Lan T."/>
            <person name="Leclercq J."/>
            <person name="Lepelley M."/>
            <person name="Leroy T."/>
            <person name="Li L.T."/>
            <person name="Librado P."/>
            <person name="Lopez L."/>
            <person name="Munoz A."/>
            <person name="Noel B."/>
            <person name="Pallavicini A."/>
            <person name="Perrotta G."/>
            <person name="Poncet V."/>
            <person name="Pot D."/>
            <person name="Priyono X."/>
            <person name="Rigoreau M."/>
            <person name="Rouard M."/>
            <person name="Rozas J."/>
            <person name="Tranchant-Dubreuil C."/>
            <person name="VanBuren R."/>
            <person name="Zhang Q."/>
            <person name="Andrade A.C."/>
            <person name="Argout X."/>
            <person name="Bertrand B."/>
            <person name="de Kochko A."/>
            <person name="Graziosi G."/>
            <person name="Henry R.J."/>
            <person name="Jayarama X."/>
            <person name="Ming R."/>
            <person name="Nagai C."/>
            <person name="Rounsley S."/>
            <person name="Sankoff D."/>
            <person name="Giuliano G."/>
            <person name="Albert V.A."/>
            <person name="Wincker P."/>
            <person name="Lashermes P."/>
        </authorList>
    </citation>
    <scope>NUCLEOTIDE SEQUENCE [LARGE SCALE GENOMIC DNA]</scope>
    <source>
        <strain evidence="3">cv. DH200-94</strain>
    </source>
</reference>
<feature type="transmembrane region" description="Helical" evidence="1">
    <location>
        <begin position="140"/>
        <end position="157"/>
    </location>
</feature>
<accession>A0A068TLD6</accession>
<keyword evidence="3" id="KW-1185">Reference proteome</keyword>
<keyword evidence="1" id="KW-0812">Transmembrane</keyword>
<dbReference type="GO" id="GO:0017101">
    <property type="term" value="C:aminoacyl-tRNA synthetase multienzyme complex"/>
    <property type="evidence" value="ECO:0007669"/>
    <property type="project" value="TreeGrafter"/>
</dbReference>
<dbReference type="STRING" id="49390.A0A068TLD6"/>
<proteinExistence type="predicted"/>
<evidence type="ECO:0000313" key="2">
    <source>
        <dbReference type="EMBL" id="CDO97145.1"/>
    </source>
</evidence>
<dbReference type="GO" id="GO:0006433">
    <property type="term" value="P:prolyl-tRNA aminoacylation"/>
    <property type="evidence" value="ECO:0007669"/>
    <property type="project" value="InterPro"/>
</dbReference>